<evidence type="ECO:0000256" key="3">
    <source>
        <dbReference type="SAM" id="MobiDB-lite"/>
    </source>
</evidence>
<dbReference type="InterPro" id="IPR001478">
    <property type="entry name" value="PDZ"/>
</dbReference>
<feature type="transmembrane region" description="Helical" evidence="4">
    <location>
        <begin position="2066"/>
        <end position="2086"/>
    </location>
</feature>
<comment type="caution">
    <text evidence="7">The sequence shown here is derived from an EMBL/GenBank/DDBJ whole genome shotgun (WGS) entry which is preliminary data.</text>
</comment>
<dbReference type="SUPFAM" id="SSF50156">
    <property type="entry name" value="PDZ domain-like"/>
    <property type="match status" value="2"/>
</dbReference>
<dbReference type="SMART" id="SM00487">
    <property type="entry name" value="DEXDc"/>
    <property type="match status" value="1"/>
</dbReference>
<feature type="transmembrane region" description="Helical" evidence="4">
    <location>
        <begin position="1968"/>
        <end position="1992"/>
    </location>
</feature>
<protein>
    <submittedName>
        <fullName evidence="7">Uncharacterized protein</fullName>
    </submittedName>
</protein>
<dbReference type="GO" id="GO:0004386">
    <property type="term" value="F:helicase activity"/>
    <property type="evidence" value="ECO:0007669"/>
    <property type="project" value="UniProtKB-KW"/>
</dbReference>
<dbReference type="CDD" id="cd18791">
    <property type="entry name" value="SF2_C_RHA"/>
    <property type="match status" value="1"/>
</dbReference>
<keyword evidence="4" id="KW-0812">Transmembrane</keyword>
<feature type="compositionally biased region" description="Low complexity" evidence="3">
    <location>
        <begin position="177"/>
        <end position="209"/>
    </location>
</feature>
<keyword evidence="8" id="KW-1185">Reference proteome</keyword>
<feature type="region of interest" description="Disordered" evidence="3">
    <location>
        <begin position="301"/>
        <end position="398"/>
    </location>
</feature>
<dbReference type="Gene3D" id="1.20.120.1080">
    <property type="match status" value="1"/>
</dbReference>
<feature type="compositionally biased region" description="Low complexity" evidence="3">
    <location>
        <begin position="301"/>
        <end position="332"/>
    </location>
</feature>
<dbReference type="PANTHER" id="PTHR18934:SF119">
    <property type="entry name" value="ATP-DEPENDENT RNA HELICASE A"/>
    <property type="match status" value="1"/>
</dbReference>
<feature type="transmembrane region" description="Helical" evidence="4">
    <location>
        <begin position="1848"/>
        <end position="1867"/>
    </location>
</feature>
<feature type="region of interest" description="Disordered" evidence="3">
    <location>
        <begin position="1659"/>
        <end position="1727"/>
    </location>
</feature>
<dbReference type="EMBL" id="CAJNNV010003583">
    <property type="protein sequence ID" value="CAE8589257.1"/>
    <property type="molecule type" value="Genomic_DNA"/>
</dbReference>
<dbReference type="PROSITE" id="PS50106">
    <property type="entry name" value="PDZ"/>
    <property type="match status" value="1"/>
</dbReference>
<dbReference type="GO" id="GO:0005524">
    <property type="term" value="F:ATP binding"/>
    <property type="evidence" value="ECO:0007669"/>
    <property type="project" value="UniProtKB-KW"/>
</dbReference>
<feature type="transmembrane region" description="Helical" evidence="4">
    <location>
        <begin position="1824"/>
        <end position="1841"/>
    </location>
</feature>
<dbReference type="Pfam" id="PF00271">
    <property type="entry name" value="Helicase_C"/>
    <property type="match status" value="1"/>
</dbReference>
<dbReference type="SUPFAM" id="SSF52540">
    <property type="entry name" value="P-loop containing nucleoside triphosphate hydrolases"/>
    <property type="match status" value="2"/>
</dbReference>
<organism evidence="7 8">
    <name type="scientific">Polarella glacialis</name>
    <name type="common">Dinoflagellate</name>
    <dbReference type="NCBI Taxonomy" id="89957"/>
    <lineage>
        <taxon>Eukaryota</taxon>
        <taxon>Sar</taxon>
        <taxon>Alveolata</taxon>
        <taxon>Dinophyceae</taxon>
        <taxon>Suessiales</taxon>
        <taxon>Suessiaceae</taxon>
        <taxon>Polarella</taxon>
    </lineage>
</organism>
<dbReference type="SMART" id="SM00228">
    <property type="entry name" value="PDZ"/>
    <property type="match status" value="2"/>
</dbReference>
<evidence type="ECO:0000256" key="1">
    <source>
        <dbReference type="ARBA" id="ARBA00022801"/>
    </source>
</evidence>
<evidence type="ECO:0000259" key="6">
    <source>
        <dbReference type="PROSITE" id="PS51194"/>
    </source>
</evidence>
<dbReference type="InterPro" id="IPR036034">
    <property type="entry name" value="PDZ_sf"/>
</dbReference>
<feature type="transmembrane region" description="Helical" evidence="4">
    <location>
        <begin position="2028"/>
        <end position="2046"/>
    </location>
</feature>
<feature type="compositionally biased region" description="Low complexity" evidence="3">
    <location>
        <begin position="140"/>
        <end position="154"/>
    </location>
</feature>
<sequence>MDASAQFGRQPERALRATSLRDKRAEVLQCVQQHDICFVEAATGMGKSTLIPQFVLEADPSSVVWQLQPRRLATKRLAEYMGKCQSEVEVGYCVRGDQQASKACRLIYMTTGYFLHFVLHHLQDIQAGNTNSARHEMSMSSSSSSAARPQLPASSRRRSRPPGQQQSDRRQQEEQQEQQQQQQQQQQEQQQQQQEEQQQQQTAQTSDQQPSHRREVQSSCPLQQRWCTHLFVDEVHEASEEIELVLLLVKLLGQQLGRLPFRVVVLSATLDFQTLHDYFVQPVPSLTASCQQKQQLQQQQQQQHKQQQQQQQQQPPVVSPQSVSSVLLHPSPGASTALLDHTPATGTAGTSTTTAAATTTSTTPTSTSASAATSAATRTATTERPSSPRAPDREPVQVNSVVVAAGSILTPEAHMAAAAAEVMEVSSTTVATEVTLAVTSPSAVQTTQVLAVPPATHARTAAAGTTEMLIVPPASDCIMQLHRFNIPCPLPDPDHPDKPPPPLGLRLERYVGADQQHWKVASVAPATQGLAFGLLEVNDRLLEVNNSSMSSVSQQTLDLTMRSRPLSLLIARPSSVSVASKPLQLAVETPYEVEVLYLDDLQQHSADLGQDLSNLHFNFNSEKHNAGFGPDPLLLGLAVRLLLYACRSPEHSALVFLPGISEIDFFVKELERAMKDSARQCLNIVVLHSVTLSETIDVPAGISSSWPTAYIATSIAETSITLPELSVVFDFGLSRFSIFDSYLQMEQLVTRGASQSSGKQRAGRVGRTRPGRAYRLYPRAHWDSMPATDAWGGKGSQRCLESTALLLIKTLVPFLGLELQTCMSLLVRPATEKEIADTLAQLEELDALVPGSDSQPQLTAFGEFAACLALLGPRLSRLVYCGLVFGCARLAIAVAAVHAVKSELFSMPRDLQRSALQEKEPPKPMEKLCLRLDSDHKLGLVFEPWEIEASSWLVLRVNEGSWAFEHDLRAEDELISINSMALQGMSEDEILGLLRSRPLELVFERLASAKFDAAPAVSPIEDTEVLDRKTLLQLIYVSTQSSKFDGGHMSEPWSCLRLFEAFLNNDVPPGLANLHRLRQVDVLCREVAAKLRSMAARDCRPGWEWPSQGGRQRQQILAQLAGDKIFWKLDFGKPLYSGANTWFKSWNFLTNCLDPDRLRLLLCAAFPSNILFATLKLEANAACTLPALRLPPGESAQAEVVPNSEAAAQPLMCPSLQLHGVPAGISPEVLAERISSTFGFRYPPEVEPAEGEVPGVFKLKFHVGYNKDWSSDWSTDRIAWLSDAAVVHMVAQRSGKQRLWLLPERDWGGGPPTGPNPSACGELLAAPVWDWRLLRFPELSVKPVPRPTPIARAGPVPGLGPELPSCGPGASGLRLAVAVDLEATRWIQREGRRVRNSKAVRSWLTSWLPSTDALDLALLLCFWPKGMTLHEDLSVEASEAVCYAAAAPAKCLGEAGLAQGAQPLAPETGRPHTYRAAKVAATGWDMQPCVDDPAQTEVAEKKEVKRLTSIVRRVVQEELEEVRELLVGIFEKQCSLPEELGRLMDVPELRRQRPPKQLGLCKDLASPVCTTRPQKVSSAKPMSVDQLEDLLATRLQFSTATSGMAEAEVPAASHDHLARSASLRMIPSVKGPTAWKRFASDPGLPLDLPVPGRVAFPGLPHQNLDLGGQDLPEDSSKQGKESQSSVDSLCASSLFPGQLAGDPQSEGASHAQAPCSSGEGSHVARPVRNKSVRFHGNFLDSNQEDRSTPAFKDIVPASLQPEAPPLQELPALSEDQLNLPPVAPKILTLDRLWQTHDEHCVKSEIMPDSPAKGKGKTLSRCQQFFSAALKVIFCATGVLPMSRGWAGCLYPLLMLLTIFGISVYQFICNLEASQSSWSAYNSALNCLGVVAALGLLQFKRIEQLLDSEGSPLTRHASGRNFYGHWLSTIPANMLATMLFFSTQLVCCWNMDGGGQACQSWLSTLGGQLVASLGFSVLMLCVLNVCSCLDLMVDDFSQQYAEHEDAHQGVLQWNLLQATLNQASKRLEGSLIIMFTAQIAQLAPVAADVFAAPSASEIPWLSSPLQSLQMIVVQQLLLIYVLARAAGVSEKCVRIKRFINSLVAGESTVPFNSLCRDRAYLVRYIDDSAAGFYINGVKITTFAVMKLFYGMCGLSCERLAAAVGKACWQSLLAKPVGKACWQSLFAKPQQLQA</sequence>
<keyword evidence="2" id="KW-0067">ATP-binding</keyword>
<accession>A0A813DMZ5</accession>
<evidence type="ECO:0000256" key="2">
    <source>
        <dbReference type="ARBA" id="ARBA00022806"/>
    </source>
</evidence>
<dbReference type="InterPro" id="IPR014001">
    <property type="entry name" value="Helicase_ATP-bd"/>
</dbReference>
<feature type="domain" description="Helicase C-terminal" evidence="6">
    <location>
        <begin position="638"/>
        <end position="820"/>
    </location>
</feature>
<dbReference type="InterPro" id="IPR027417">
    <property type="entry name" value="P-loop_NTPase"/>
</dbReference>
<feature type="compositionally biased region" description="Low complexity" evidence="3">
    <location>
        <begin position="342"/>
        <end position="382"/>
    </location>
</feature>
<dbReference type="PROSITE" id="PS51194">
    <property type="entry name" value="HELICASE_CTER"/>
    <property type="match status" value="1"/>
</dbReference>
<dbReference type="Gene3D" id="3.40.50.300">
    <property type="entry name" value="P-loop containing nucleotide triphosphate hydrolases"/>
    <property type="match status" value="3"/>
</dbReference>
<feature type="domain" description="PDZ" evidence="5">
    <location>
        <begin position="927"/>
        <end position="996"/>
    </location>
</feature>
<dbReference type="InterPro" id="IPR001650">
    <property type="entry name" value="Helicase_C-like"/>
</dbReference>
<dbReference type="Gene3D" id="2.30.42.10">
    <property type="match status" value="1"/>
</dbReference>
<evidence type="ECO:0000313" key="7">
    <source>
        <dbReference type="EMBL" id="CAE8589257.1"/>
    </source>
</evidence>
<feature type="transmembrane region" description="Helical" evidence="4">
    <location>
        <begin position="1919"/>
        <end position="1940"/>
    </location>
</feature>
<keyword evidence="4" id="KW-0472">Membrane</keyword>
<dbReference type="GO" id="GO:0003723">
    <property type="term" value="F:RNA binding"/>
    <property type="evidence" value="ECO:0007669"/>
    <property type="project" value="TreeGrafter"/>
</dbReference>
<proteinExistence type="predicted"/>
<keyword evidence="2" id="KW-0547">Nucleotide-binding</keyword>
<feature type="transmembrane region" description="Helical" evidence="4">
    <location>
        <begin position="1879"/>
        <end position="1898"/>
    </location>
</feature>
<dbReference type="Proteomes" id="UP000654075">
    <property type="component" value="Unassembled WGS sequence"/>
</dbReference>
<keyword evidence="2" id="KW-0347">Helicase</keyword>
<dbReference type="SUPFAM" id="SSF81995">
    <property type="entry name" value="beta-sandwich domain of Sec23/24"/>
    <property type="match status" value="1"/>
</dbReference>
<name>A0A813DMZ5_POLGL</name>
<keyword evidence="1" id="KW-0378">Hydrolase</keyword>
<dbReference type="GO" id="GO:0016787">
    <property type="term" value="F:hydrolase activity"/>
    <property type="evidence" value="ECO:0007669"/>
    <property type="project" value="UniProtKB-KW"/>
</dbReference>
<reference evidence="7" key="1">
    <citation type="submission" date="2021-02" db="EMBL/GenBank/DDBJ databases">
        <authorList>
            <person name="Dougan E. K."/>
            <person name="Rhodes N."/>
            <person name="Thang M."/>
            <person name="Chan C."/>
        </authorList>
    </citation>
    <scope>NUCLEOTIDE SEQUENCE</scope>
</reference>
<evidence type="ECO:0000259" key="5">
    <source>
        <dbReference type="PROSITE" id="PS50106"/>
    </source>
</evidence>
<gene>
    <name evidence="7" type="ORF">PGLA1383_LOCUS8027</name>
</gene>
<dbReference type="PANTHER" id="PTHR18934">
    <property type="entry name" value="ATP-DEPENDENT RNA HELICASE"/>
    <property type="match status" value="1"/>
</dbReference>
<feature type="compositionally biased region" description="Polar residues" evidence="3">
    <location>
        <begin position="1681"/>
        <end position="1691"/>
    </location>
</feature>
<dbReference type="InterPro" id="IPR007502">
    <property type="entry name" value="Helicase-assoc_dom"/>
</dbReference>
<feature type="region of interest" description="Disordered" evidence="3">
    <location>
        <begin position="131"/>
        <end position="219"/>
    </location>
</feature>
<evidence type="ECO:0000313" key="8">
    <source>
        <dbReference type="Proteomes" id="UP000654075"/>
    </source>
</evidence>
<keyword evidence="4" id="KW-1133">Transmembrane helix</keyword>
<dbReference type="SMART" id="SM00847">
    <property type="entry name" value="HA2"/>
    <property type="match status" value="1"/>
</dbReference>
<evidence type="ECO:0000256" key="4">
    <source>
        <dbReference type="SAM" id="Phobius"/>
    </source>
</evidence>